<reference evidence="2 3" key="1">
    <citation type="submission" date="2018-11" db="EMBL/GenBank/DDBJ databases">
        <title>Chitinophaga lutea sp.nov., isolate from arsenic contaminated soil.</title>
        <authorList>
            <person name="Zong Y."/>
        </authorList>
    </citation>
    <scope>NUCLEOTIDE SEQUENCE [LARGE SCALE GENOMIC DNA]</scope>
    <source>
        <strain evidence="2 3">ZY74</strain>
    </source>
</reference>
<name>A0A3N4QJU0_9BACT</name>
<proteinExistence type="predicted"/>
<accession>A0A3N4QJU0</accession>
<dbReference type="Proteomes" id="UP000278351">
    <property type="component" value="Unassembled WGS sequence"/>
</dbReference>
<dbReference type="AlphaFoldDB" id="A0A3N4QJU0"/>
<keyword evidence="3" id="KW-1185">Reference proteome</keyword>
<protein>
    <submittedName>
        <fullName evidence="2">Uncharacterized protein</fullName>
    </submittedName>
</protein>
<sequence>MKLFTMKRLFKVYIPVILALTGIAIKAKQMADVYAAEKKNGLEILTLGKVDVVDFNRDLKELNVSYDNTDLKTTNQNIGIYTIRVANNGTEHIRLEDYDPDAPIGLRVLSGKIVDDPRIIFEGNRYLFQSVKLKKQGEDSITMSSVILDPGEFFTMKVLVLYNIFNEPELTAFGKVAGQKEVPVMYAADSGNATVFWKEVLDGEPLIWAARIVALFIAITFAVWIVFILVSIWWKVKRKRIVNGFKRSNGKDAALLGNGLFGSFIINGPKVLRDMHRMIASDLILHGIYVALKQAYKNTEEGEEIIEDYERPSHAIDCMLLYKIATETNGRLSINKQKKQALARFRSYVRKQRAHRYKNGSRPMDYLIQNFTPPFLRKLL</sequence>
<dbReference type="EMBL" id="RPDH01000001">
    <property type="protein sequence ID" value="RPE12034.1"/>
    <property type="molecule type" value="Genomic_DNA"/>
</dbReference>
<keyword evidence="1" id="KW-0472">Membrane</keyword>
<evidence type="ECO:0000256" key="1">
    <source>
        <dbReference type="SAM" id="Phobius"/>
    </source>
</evidence>
<evidence type="ECO:0000313" key="2">
    <source>
        <dbReference type="EMBL" id="RPE12034.1"/>
    </source>
</evidence>
<gene>
    <name evidence="2" type="ORF">EGT74_00310</name>
</gene>
<comment type="caution">
    <text evidence="2">The sequence shown here is derived from an EMBL/GenBank/DDBJ whole genome shotgun (WGS) entry which is preliminary data.</text>
</comment>
<evidence type="ECO:0000313" key="3">
    <source>
        <dbReference type="Proteomes" id="UP000278351"/>
    </source>
</evidence>
<feature type="transmembrane region" description="Helical" evidence="1">
    <location>
        <begin position="208"/>
        <end position="234"/>
    </location>
</feature>
<organism evidence="2 3">
    <name type="scientific">Chitinophaga lutea</name>
    <dbReference type="NCBI Taxonomy" id="2488634"/>
    <lineage>
        <taxon>Bacteria</taxon>
        <taxon>Pseudomonadati</taxon>
        <taxon>Bacteroidota</taxon>
        <taxon>Chitinophagia</taxon>
        <taxon>Chitinophagales</taxon>
        <taxon>Chitinophagaceae</taxon>
        <taxon>Chitinophaga</taxon>
    </lineage>
</organism>
<keyword evidence="1" id="KW-1133">Transmembrane helix</keyword>
<keyword evidence="1" id="KW-0812">Transmembrane</keyword>